<dbReference type="EMBL" id="OX459948">
    <property type="protein sequence ID" value="CAI9155562.1"/>
    <property type="molecule type" value="Genomic_DNA"/>
</dbReference>
<proteinExistence type="predicted"/>
<evidence type="ECO:0000313" key="3">
    <source>
        <dbReference type="Proteomes" id="UP001176941"/>
    </source>
</evidence>
<evidence type="ECO:0000256" key="1">
    <source>
        <dbReference type="SAM" id="MobiDB-lite"/>
    </source>
</evidence>
<protein>
    <submittedName>
        <fullName evidence="2">Uncharacterized protein</fullName>
    </submittedName>
</protein>
<keyword evidence="3" id="KW-1185">Reference proteome</keyword>
<organism evidence="2 3">
    <name type="scientific">Rangifer tarandus platyrhynchus</name>
    <name type="common">Svalbard reindeer</name>
    <dbReference type="NCBI Taxonomy" id="3082113"/>
    <lineage>
        <taxon>Eukaryota</taxon>
        <taxon>Metazoa</taxon>
        <taxon>Chordata</taxon>
        <taxon>Craniata</taxon>
        <taxon>Vertebrata</taxon>
        <taxon>Euteleostomi</taxon>
        <taxon>Mammalia</taxon>
        <taxon>Eutheria</taxon>
        <taxon>Laurasiatheria</taxon>
        <taxon>Artiodactyla</taxon>
        <taxon>Ruminantia</taxon>
        <taxon>Pecora</taxon>
        <taxon>Cervidae</taxon>
        <taxon>Odocoileinae</taxon>
        <taxon>Rangifer</taxon>
    </lineage>
</organism>
<accession>A0ABN8Y4Q6</accession>
<sequence length="134" mass="13987">MSSGSSSSFTLLEKPLTVVFVPMISRGEPVRAPASSAACTLRPGASGRVHAQGCVRGSGLPLPPSEGRVQAGPIPSTCAPPPLAKGSLYLAESRAGAKRWSWHPVRAGVRPGVGRETTRARGSFQPAPPCRYRE</sequence>
<gene>
    <name evidence="2" type="ORF">MRATA1EN1_LOCUS4524</name>
</gene>
<dbReference type="Proteomes" id="UP001176941">
    <property type="component" value="Chromosome 12"/>
</dbReference>
<evidence type="ECO:0000313" key="2">
    <source>
        <dbReference type="EMBL" id="CAI9155562.1"/>
    </source>
</evidence>
<name>A0ABN8Y4Q6_RANTA</name>
<feature type="region of interest" description="Disordered" evidence="1">
    <location>
        <begin position="108"/>
        <end position="134"/>
    </location>
</feature>
<reference evidence="2" key="1">
    <citation type="submission" date="2023-04" db="EMBL/GenBank/DDBJ databases">
        <authorList>
            <consortium name="ELIXIR-Norway"/>
        </authorList>
    </citation>
    <scope>NUCLEOTIDE SEQUENCE [LARGE SCALE GENOMIC DNA]</scope>
</reference>